<dbReference type="STRING" id="1685382.AVJ23_10170"/>
<sequence length="85" mass="9239">MPAALNIRDIGEDRKSAIEAEARLRGVSAAEFVRTCIDEGLARAQAERERAEWINAARAGLDAEARHLQENGPTLARFRRPGAAG</sequence>
<protein>
    <recommendedName>
        <fullName evidence="3">Ribbon-helix-helix protein CopG domain-containing protein</fullName>
    </recommendedName>
</protein>
<dbReference type="AlphaFoldDB" id="A0A0W7WJJ4"/>
<comment type="caution">
    <text evidence="1">The sequence shown here is derived from an EMBL/GenBank/DDBJ whole genome shotgun (WGS) entry which is preliminary data.</text>
</comment>
<dbReference type="OrthoDB" id="7867373at2"/>
<proteinExistence type="predicted"/>
<dbReference type="EMBL" id="LPXO01000005">
    <property type="protein sequence ID" value="KUF10796.1"/>
    <property type="molecule type" value="Genomic_DNA"/>
</dbReference>
<evidence type="ECO:0008006" key="3">
    <source>
        <dbReference type="Google" id="ProtNLM"/>
    </source>
</evidence>
<dbReference type="RefSeq" id="WP_058862081.1">
    <property type="nucleotide sequence ID" value="NZ_LPXO01000005.1"/>
</dbReference>
<evidence type="ECO:0000313" key="2">
    <source>
        <dbReference type="Proteomes" id="UP000054396"/>
    </source>
</evidence>
<reference evidence="1 2" key="1">
    <citation type="submission" date="2015-12" db="EMBL/GenBank/DDBJ databases">
        <authorList>
            <person name="Shamseldin A."/>
            <person name="Moawad H."/>
            <person name="Abd El-Rahim W.M."/>
            <person name="Sadowsky M.J."/>
        </authorList>
    </citation>
    <scope>NUCLEOTIDE SEQUENCE [LARGE SCALE GENOMIC DNA]</scope>
    <source>
        <strain evidence="1 2">SJ5A-1</strain>
    </source>
</reference>
<name>A0A0W7WJJ4_9RHOB</name>
<keyword evidence="2" id="KW-1185">Reference proteome</keyword>
<organism evidence="1 2">
    <name type="scientific">Pseudoponticoccus marisrubri</name>
    <dbReference type="NCBI Taxonomy" id="1685382"/>
    <lineage>
        <taxon>Bacteria</taxon>
        <taxon>Pseudomonadati</taxon>
        <taxon>Pseudomonadota</taxon>
        <taxon>Alphaproteobacteria</taxon>
        <taxon>Rhodobacterales</taxon>
        <taxon>Roseobacteraceae</taxon>
        <taxon>Pseudoponticoccus</taxon>
    </lineage>
</organism>
<accession>A0A0W7WJJ4</accession>
<gene>
    <name evidence="1" type="ORF">AVJ23_10170</name>
</gene>
<dbReference type="Proteomes" id="UP000054396">
    <property type="component" value="Unassembled WGS sequence"/>
</dbReference>
<evidence type="ECO:0000313" key="1">
    <source>
        <dbReference type="EMBL" id="KUF10796.1"/>
    </source>
</evidence>